<accession>A0A517REU5</accession>
<dbReference type="KEGG" id="gaz:Pan241w_24860"/>
<gene>
    <name evidence="1" type="ORF">Pan241w_24860</name>
</gene>
<reference evidence="1 2" key="1">
    <citation type="submission" date="2019-02" db="EMBL/GenBank/DDBJ databases">
        <title>Deep-cultivation of Planctomycetes and their phenomic and genomic characterization uncovers novel biology.</title>
        <authorList>
            <person name="Wiegand S."/>
            <person name="Jogler M."/>
            <person name="Boedeker C."/>
            <person name="Pinto D."/>
            <person name="Vollmers J."/>
            <person name="Rivas-Marin E."/>
            <person name="Kohn T."/>
            <person name="Peeters S.H."/>
            <person name="Heuer A."/>
            <person name="Rast P."/>
            <person name="Oberbeckmann S."/>
            <person name="Bunk B."/>
            <person name="Jeske O."/>
            <person name="Meyerdierks A."/>
            <person name="Storesund J.E."/>
            <person name="Kallscheuer N."/>
            <person name="Luecker S."/>
            <person name="Lage O.M."/>
            <person name="Pohl T."/>
            <person name="Merkel B.J."/>
            <person name="Hornburger P."/>
            <person name="Mueller R.-W."/>
            <person name="Bruemmer F."/>
            <person name="Labrenz M."/>
            <person name="Spormann A.M."/>
            <person name="Op den Camp H."/>
            <person name="Overmann J."/>
            <person name="Amann R."/>
            <person name="Jetten M.S.M."/>
            <person name="Mascher T."/>
            <person name="Medema M.H."/>
            <person name="Devos D.P."/>
            <person name="Kaster A.-K."/>
            <person name="Ovreas L."/>
            <person name="Rohde M."/>
            <person name="Galperin M.Y."/>
            <person name="Jogler C."/>
        </authorList>
    </citation>
    <scope>NUCLEOTIDE SEQUENCE [LARGE SCALE GENOMIC DNA]</scope>
    <source>
        <strain evidence="1 2">Pan241w</strain>
    </source>
</reference>
<protein>
    <submittedName>
        <fullName evidence="1">Uncharacterized protein</fullName>
    </submittedName>
</protein>
<organism evidence="1 2">
    <name type="scientific">Gimesia alba</name>
    <dbReference type="NCBI Taxonomy" id="2527973"/>
    <lineage>
        <taxon>Bacteria</taxon>
        <taxon>Pseudomonadati</taxon>
        <taxon>Planctomycetota</taxon>
        <taxon>Planctomycetia</taxon>
        <taxon>Planctomycetales</taxon>
        <taxon>Planctomycetaceae</taxon>
        <taxon>Gimesia</taxon>
    </lineage>
</organism>
<keyword evidence="2" id="KW-1185">Reference proteome</keyword>
<dbReference type="EMBL" id="CP036269">
    <property type="protein sequence ID" value="QDT42402.1"/>
    <property type="molecule type" value="Genomic_DNA"/>
</dbReference>
<dbReference type="Proteomes" id="UP000317171">
    <property type="component" value="Chromosome"/>
</dbReference>
<sequence length="77" mass="9043">MRNGVNKARVKSQKVTLIFRNFSLKRQRWSKNATAHKKPEKGNVEFEPLKTGVLNSGSINRFCRMHYKKTSHSRARR</sequence>
<dbReference type="AlphaFoldDB" id="A0A517REU5"/>
<name>A0A517REU5_9PLAN</name>
<evidence type="ECO:0000313" key="2">
    <source>
        <dbReference type="Proteomes" id="UP000317171"/>
    </source>
</evidence>
<proteinExistence type="predicted"/>
<evidence type="ECO:0000313" key="1">
    <source>
        <dbReference type="EMBL" id="QDT42402.1"/>
    </source>
</evidence>